<organism evidence="2 3">
    <name type="scientific">Naja naja</name>
    <name type="common">Indian cobra</name>
    <dbReference type="NCBI Taxonomy" id="35670"/>
    <lineage>
        <taxon>Eukaryota</taxon>
        <taxon>Metazoa</taxon>
        <taxon>Chordata</taxon>
        <taxon>Craniata</taxon>
        <taxon>Vertebrata</taxon>
        <taxon>Euteleostomi</taxon>
        <taxon>Lepidosauria</taxon>
        <taxon>Squamata</taxon>
        <taxon>Bifurcata</taxon>
        <taxon>Unidentata</taxon>
        <taxon>Episquamata</taxon>
        <taxon>Toxicofera</taxon>
        <taxon>Serpentes</taxon>
        <taxon>Colubroidea</taxon>
        <taxon>Elapidae</taxon>
        <taxon>Elapinae</taxon>
        <taxon>Naja</taxon>
    </lineage>
</organism>
<evidence type="ECO:0000313" key="3">
    <source>
        <dbReference type="Proteomes" id="UP000694559"/>
    </source>
</evidence>
<reference evidence="2" key="1">
    <citation type="submission" date="2025-08" db="UniProtKB">
        <authorList>
            <consortium name="Ensembl"/>
        </authorList>
    </citation>
    <scope>IDENTIFICATION</scope>
</reference>
<name>A0A8C6YBF2_NAJNA</name>
<dbReference type="PANTHER" id="PTHR46535">
    <property type="entry name" value="NEDD4-BINDING PROTEIN 2"/>
    <property type="match status" value="1"/>
</dbReference>
<dbReference type="GeneTree" id="ENSGT01000000219986"/>
<dbReference type="PANTHER" id="PTHR46535:SF1">
    <property type="entry name" value="NEDD4-BINDING PROTEIN 2"/>
    <property type="match status" value="1"/>
</dbReference>
<keyword evidence="3" id="KW-1185">Reference proteome</keyword>
<evidence type="ECO:0000256" key="1">
    <source>
        <dbReference type="SAM" id="MobiDB-lite"/>
    </source>
</evidence>
<feature type="compositionally biased region" description="Polar residues" evidence="1">
    <location>
        <begin position="13"/>
        <end position="29"/>
    </location>
</feature>
<dbReference type="GO" id="GO:0004519">
    <property type="term" value="F:endonuclease activity"/>
    <property type="evidence" value="ECO:0007669"/>
    <property type="project" value="TreeGrafter"/>
</dbReference>
<reference evidence="2" key="2">
    <citation type="submission" date="2025-09" db="UniProtKB">
        <authorList>
            <consortium name="Ensembl"/>
        </authorList>
    </citation>
    <scope>IDENTIFICATION</scope>
</reference>
<dbReference type="Ensembl" id="ENSNNAT00000028731.1">
    <property type="protein sequence ID" value="ENSNNAP00000027422.1"/>
    <property type="gene ID" value="ENSNNAG00000017753.1"/>
</dbReference>
<protein>
    <submittedName>
        <fullName evidence="2">Uncharacterized protein</fullName>
    </submittedName>
</protein>
<dbReference type="AlphaFoldDB" id="A0A8C6YBF2"/>
<dbReference type="InterPro" id="IPR009060">
    <property type="entry name" value="UBA-like_sf"/>
</dbReference>
<dbReference type="GO" id="GO:0005634">
    <property type="term" value="C:nucleus"/>
    <property type="evidence" value="ECO:0007669"/>
    <property type="project" value="TreeGrafter"/>
</dbReference>
<proteinExistence type="predicted"/>
<accession>A0A8C6YBF2</accession>
<sequence length="81" mass="8754">MPKKKKNLGASPSRKNTNPETVSATDALSSPASLHGINKEKLISGLSEMFSDLDPTVIYMVLSECDFRGKLSILSSCLQLL</sequence>
<dbReference type="OrthoDB" id="3231855at2759"/>
<evidence type="ECO:0000313" key="2">
    <source>
        <dbReference type="Ensembl" id="ENSNNAP00000027422.1"/>
    </source>
</evidence>
<feature type="region of interest" description="Disordered" evidence="1">
    <location>
        <begin position="1"/>
        <end position="29"/>
    </location>
</feature>
<dbReference type="SUPFAM" id="SSF46934">
    <property type="entry name" value="UBA-like"/>
    <property type="match status" value="1"/>
</dbReference>
<dbReference type="Proteomes" id="UP000694559">
    <property type="component" value="Unplaced"/>
</dbReference>
<dbReference type="InterPro" id="IPR052772">
    <property type="entry name" value="Endo/PolyKinase_Domain-Protein"/>
</dbReference>